<dbReference type="NCBIfam" id="NF038157">
    <property type="entry name" value="lanti_ALQxL"/>
    <property type="match status" value="1"/>
</dbReference>
<accession>A0ABU2SH81</accession>
<keyword evidence="2" id="KW-1185">Reference proteome</keyword>
<dbReference type="Proteomes" id="UP001180531">
    <property type="component" value="Unassembled WGS sequence"/>
</dbReference>
<sequence length="33" mass="3632">MTQDVTALQMLQAEQAETGFWPCTDTAVTAEDE</sequence>
<organism evidence="1 2">
    <name type="scientific">Streptomyces hesseae</name>
    <dbReference type="NCBI Taxonomy" id="3075519"/>
    <lineage>
        <taxon>Bacteria</taxon>
        <taxon>Bacillati</taxon>
        <taxon>Actinomycetota</taxon>
        <taxon>Actinomycetes</taxon>
        <taxon>Kitasatosporales</taxon>
        <taxon>Streptomycetaceae</taxon>
        <taxon>Streptomyces</taxon>
    </lineage>
</organism>
<proteinExistence type="predicted"/>
<dbReference type="EMBL" id="JAVRFI010000002">
    <property type="protein sequence ID" value="MDT0448143.1"/>
    <property type="molecule type" value="Genomic_DNA"/>
</dbReference>
<dbReference type="RefSeq" id="WP_311607779.1">
    <property type="nucleotide sequence ID" value="NZ_JAVRFI010000002.1"/>
</dbReference>
<comment type="caution">
    <text evidence="1">The sequence shown here is derived from an EMBL/GenBank/DDBJ whole genome shotgun (WGS) entry which is preliminary data.</text>
</comment>
<evidence type="ECO:0000313" key="1">
    <source>
        <dbReference type="EMBL" id="MDT0448143.1"/>
    </source>
</evidence>
<protein>
    <submittedName>
        <fullName evidence="1">ALQxL family class IV lanthipeptide</fullName>
    </submittedName>
</protein>
<reference evidence="1" key="1">
    <citation type="submission" date="2024-05" db="EMBL/GenBank/DDBJ databases">
        <title>30 novel species of actinomycetes from the DSMZ collection.</title>
        <authorList>
            <person name="Nouioui I."/>
        </authorList>
    </citation>
    <scope>NUCLEOTIDE SEQUENCE</scope>
    <source>
        <strain evidence="1">DSM 40473</strain>
    </source>
</reference>
<gene>
    <name evidence="1" type="ORF">RM609_03370</name>
</gene>
<evidence type="ECO:0000313" key="2">
    <source>
        <dbReference type="Proteomes" id="UP001180531"/>
    </source>
</evidence>
<name>A0ABU2SH81_9ACTN</name>